<feature type="transmembrane region" description="Helical" evidence="16">
    <location>
        <begin position="302"/>
        <end position="320"/>
    </location>
</feature>
<keyword evidence="5" id="KW-0133">Cell shape</keyword>
<keyword evidence="8 16" id="KW-0472">Membrane</keyword>
<evidence type="ECO:0000256" key="11">
    <source>
        <dbReference type="ARBA" id="ARBA00038053"/>
    </source>
</evidence>
<comment type="subcellular location">
    <subcellularLocation>
        <location evidence="1">Membrane</location>
        <topology evidence="1">Multi-pass membrane protein</topology>
    </subcellularLocation>
</comment>
<evidence type="ECO:0000313" key="17">
    <source>
        <dbReference type="EMBL" id="OGC85266.1"/>
    </source>
</evidence>
<evidence type="ECO:0000256" key="10">
    <source>
        <dbReference type="ARBA" id="ARBA00033270"/>
    </source>
</evidence>
<dbReference type="GO" id="GO:0008360">
    <property type="term" value="P:regulation of cell shape"/>
    <property type="evidence" value="ECO:0007669"/>
    <property type="project" value="UniProtKB-KW"/>
</dbReference>
<dbReference type="EC" id="2.4.99.28" evidence="14"/>
<keyword evidence="7 16" id="KW-1133">Transmembrane helix</keyword>
<dbReference type="GO" id="GO:0051301">
    <property type="term" value="P:cell division"/>
    <property type="evidence" value="ECO:0007669"/>
    <property type="project" value="InterPro"/>
</dbReference>
<dbReference type="GO" id="GO:0009252">
    <property type="term" value="P:peptidoglycan biosynthetic process"/>
    <property type="evidence" value="ECO:0007669"/>
    <property type="project" value="UniProtKB-KW"/>
</dbReference>
<evidence type="ECO:0000256" key="15">
    <source>
        <dbReference type="ARBA" id="ARBA00049902"/>
    </source>
</evidence>
<evidence type="ECO:0000256" key="16">
    <source>
        <dbReference type="SAM" id="Phobius"/>
    </source>
</evidence>
<comment type="caution">
    <text evidence="17">The sequence shown here is derived from an EMBL/GenBank/DDBJ whole genome shotgun (WGS) entry which is preliminary data.</text>
</comment>
<dbReference type="Proteomes" id="UP000178091">
    <property type="component" value="Unassembled WGS sequence"/>
</dbReference>
<gene>
    <name evidence="17" type="ORF">A3F55_00670</name>
</gene>
<dbReference type="GO" id="GO:0008955">
    <property type="term" value="F:peptidoglycan glycosyltransferase activity"/>
    <property type="evidence" value="ECO:0007669"/>
    <property type="project" value="UniProtKB-EC"/>
</dbReference>
<keyword evidence="3" id="KW-0808">Transferase</keyword>
<sequence length="366" mass="38760">MKKNSVDTPFLLVLSALVVFGIVIFTSAALGLLARDGASFSSVAVNQLLIGLVMGSLACFILSRLDYRKWRSYTPYFFGFAIVLTLLTFVPGVGLELKGAHRWIEVGPITFQPEEILKFATVAFLAALYAAHYKTIRTWRGGLMPLLAIPGTAAVILILQPNTDSVAILGMASLGMLYAAGGRMRHIALVVLLAAGAIAAAAYMYPHVGDRINTYLNQHEDPQGAGWQIQQSLIAVGSGGVTGRGLGQGVEKFSYLPEPIGDSIFAVAAEEFGFIGSTILVLLFVAFALLGLRVAARAPDPFGGLMVVGLVILIVGQSFFNMASTLGLIPLVGLPLIFVSHGGTALALALAECGVILSVSRHMRQK</sequence>
<comment type="catalytic activity">
    <reaction evidence="15">
        <text>[GlcNAc-(1-&gt;4)-Mur2Ac(oyl-L-Ala-gamma-D-Glu-L-Lys-D-Ala-D-Ala)](n)-di-trans,octa-cis-undecaprenyl diphosphate + beta-D-GlcNAc-(1-&gt;4)-Mur2Ac(oyl-L-Ala-gamma-D-Glu-L-Lys-D-Ala-D-Ala)-di-trans,octa-cis-undecaprenyl diphosphate = [GlcNAc-(1-&gt;4)-Mur2Ac(oyl-L-Ala-gamma-D-Glu-L-Lys-D-Ala-D-Ala)](n+1)-di-trans,octa-cis-undecaprenyl diphosphate + di-trans,octa-cis-undecaprenyl diphosphate + H(+)</text>
        <dbReference type="Rhea" id="RHEA:23708"/>
        <dbReference type="Rhea" id="RHEA-COMP:9602"/>
        <dbReference type="Rhea" id="RHEA-COMP:9603"/>
        <dbReference type="ChEBI" id="CHEBI:15378"/>
        <dbReference type="ChEBI" id="CHEBI:58405"/>
        <dbReference type="ChEBI" id="CHEBI:60033"/>
        <dbReference type="ChEBI" id="CHEBI:78435"/>
        <dbReference type="EC" id="2.4.99.28"/>
    </reaction>
</comment>
<evidence type="ECO:0000256" key="8">
    <source>
        <dbReference type="ARBA" id="ARBA00023136"/>
    </source>
</evidence>
<feature type="transmembrane region" description="Helical" evidence="16">
    <location>
        <begin position="272"/>
        <end position="290"/>
    </location>
</feature>
<evidence type="ECO:0000256" key="14">
    <source>
        <dbReference type="ARBA" id="ARBA00044770"/>
    </source>
</evidence>
<evidence type="ECO:0000256" key="12">
    <source>
        <dbReference type="ARBA" id="ARBA00041185"/>
    </source>
</evidence>
<evidence type="ECO:0000256" key="13">
    <source>
        <dbReference type="ARBA" id="ARBA00041418"/>
    </source>
</evidence>
<comment type="similarity">
    <text evidence="11">Belongs to the SEDS family. FtsW subfamily.</text>
</comment>
<accession>A0A1F4XUQ1</accession>
<dbReference type="EMBL" id="MEWW01000001">
    <property type="protein sequence ID" value="OGC85266.1"/>
    <property type="molecule type" value="Genomic_DNA"/>
</dbReference>
<evidence type="ECO:0000256" key="1">
    <source>
        <dbReference type="ARBA" id="ARBA00004141"/>
    </source>
</evidence>
<dbReference type="GO" id="GO:0032153">
    <property type="term" value="C:cell division site"/>
    <property type="evidence" value="ECO:0007669"/>
    <property type="project" value="TreeGrafter"/>
</dbReference>
<feature type="transmembrane region" description="Helical" evidence="16">
    <location>
        <begin position="143"/>
        <end position="159"/>
    </location>
</feature>
<evidence type="ECO:0000256" key="7">
    <source>
        <dbReference type="ARBA" id="ARBA00022989"/>
    </source>
</evidence>
<evidence type="ECO:0000256" key="3">
    <source>
        <dbReference type="ARBA" id="ARBA00022679"/>
    </source>
</evidence>
<evidence type="ECO:0000256" key="4">
    <source>
        <dbReference type="ARBA" id="ARBA00022692"/>
    </source>
</evidence>
<organism evidence="17 18">
    <name type="scientific">Candidatus Adlerbacteria bacterium RIFCSPHIGHO2_12_FULL_53_18</name>
    <dbReference type="NCBI Taxonomy" id="1797242"/>
    <lineage>
        <taxon>Bacteria</taxon>
        <taxon>Candidatus Adleribacteriota</taxon>
    </lineage>
</organism>
<evidence type="ECO:0000256" key="5">
    <source>
        <dbReference type="ARBA" id="ARBA00022960"/>
    </source>
</evidence>
<dbReference type="PANTHER" id="PTHR30474">
    <property type="entry name" value="CELL CYCLE PROTEIN"/>
    <property type="match status" value="1"/>
</dbReference>
<feature type="transmembrane region" description="Helical" evidence="16">
    <location>
        <begin position="12"/>
        <end position="34"/>
    </location>
</feature>
<protein>
    <recommendedName>
        <fullName evidence="12">Probable peptidoglycan glycosyltransferase FtsW</fullName>
        <ecNumber evidence="14">2.4.99.28</ecNumber>
    </recommendedName>
    <alternativeName>
        <fullName evidence="13">Cell division protein FtsW</fullName>
    </alternativeName>
    <alternativeName>
        <fullName evidence="10">Cell wall polymerase</fullName>
    </alternativeName>
    <alternativeName>
        <fullName evidence="9">Peptidoglycan polymerase</fullName>
    </alternativeName>
</protein>
<feature type="transmembrane region" description="Helical" evidence="16">
    <location>
        <begin position="75"/>
        <end position="95"/>
    </location>
</feature>
<proteinExistence type="inferred from homology"/>
<dbReference type="InterPro" id="IPR001182">
    <property type="entry name" value="FtsW/RodA"/>
</dbReference>
<keyword evidence="4 16" id="KW-0812">Transmembrane</keyword>
<reference evidence="17 18" key="1">
    <citation type="journal article" date="2016" name="Nat. Commun.">
        <title>Thousands of microbial genomes shed light on interconnected biogeochemical processes in an aquifer system.</title>
        <authorList>
            <person name="Anantharaman K."/>
            <person name="Brown C.T."/>
            <person name="Hug L.A."/>
            <person name="Sharon I."/>
            <person name="Castelle C.J."/>
            <person name="Probst A.J."/>
            <person name="Thomas B.C."/>
            <person name="Singh A."/>
            <person name="Wilkins M.J."/>
            <person name="Karaoz U."/>
            <person name="Brodie E.L."/>
            <person name="Williams K.H."/>
            <person name="Hubbard S.S."/>
            <person name="Banfield J.F."/>
        </authorList>
    </citation>
    <scope>NUCLEOTIDE SEQUENCE [LARGE SCALE GENOMIC DNA]</scope>
</reference>
<feature type="transmembrane region" description="Helical" evidence="16">
    <location>
        <begin position="332"/>
        <end position="359"/>
    </location>
</feature>
<dbReference type="Pfam" id="PF01098">
    <property type="entry name" value="FTSW_RODA_SPOVE"/>
    <property type="match status" value="1"/>
</dbReference>
<feature type="transmembrane region" description="Helical" evidence="16">
    <location>
        <begin position="187"/>
        <end position="205"/>
    </location>
</feature>
<dbReference type="PANTHER" id="PTHR30474:SF2">
    <property type="entry name" value="PEPTIDOGLYCAN GLYCOSYLTRANSFERASE FTSW-RELATED"/>
    <property type="match status" value="1"/>
</dbReference>
<dbReference type="GO" id="GO:0015648">
    <property type="term" value="F:lipid-linked peptidoglycan transporter activity"/>
    <property type="evidence" value="ECO:0007669"/>
    <property type="project" value="TreeGrafter"/>
</dbReference>
<evidence type="ECO:0000256" key="2">
    <source>
        <dbReference type="ARBA" id="ARBA00022676"/>
    </source>
</evidence>
<dbReference type="AlphaFoldDB" id="A0A1F4XUQ1"/>
<evidence type="ECO:0000256" key="6">
    <source>
        <dbReference type="ARBA" id="ARBA00022984"/>
    </source>
</evidence>
<feature type="transmembrane region" description="Helical" evidence="16">
    <location>
        <begin position="40"/>
        <end position="63"/>
    </location>
</feature>
<evidence type="ECO:0000256" key="9">
    <source>
        <dbReference type="ARBA" id="ARBA00032370"/>
    </source>
</evidence>
<dbReference type="GO" id="GO:0005886">
    <property type="term" value="C:plasma membrane"/>
    <property type="evidence" value="ECO:0007669"/>
    <property type="project" value="TreeGrafter"/>
</dbReference>
<keyword evidence="2" id="KW-0328">Glycosyltransferase</keyword>
<feature type="transmembrane region" description="Helical" evidence="16">
    <location>
        <begin position="115"/>
        <end position="131"/>
    </location>
</feature>
<name>A0A1F4XUQ1_9BACT</name>
<keyword evidence="6" id="KW-0573">Peptidoglycan synthesis</keyword>
<feature type="transmembrane region" description="Helical" evidence="16">
    <location>
        <begin position="165"/>
        <end position="180"/>
    </location>
</feature>
<evidence type="ECO:0000313" key="18">
    <source>
        <dbReference type="Proteomes" id="UP000178091"/>
    </source>
</evidence>